<gene>
    <name evidence="3" type="ORF">EHAR0213_LOCUS2148</name>
</gene>
<dbReference type="Gene3D" id="2.130.10.30">
    <property type="entry name" value="Regulator of chromosome condensation 1/beta-lactamase-inhibitor protein II"/>
    <property type="match status" value="1"/>
</dbReference>
<sequence length="105" mass="11899">MGNYGRLGHYHGVSMSKPSMIDFFRKKRVVVKDIKVGGRHTFAITDKHELYAWGFGYYYQLGTSSQEDCLEPTKINLTKKVASASCGYFHSALILENQINETNSD</sequence>
<evidence type="ECO:0000256" key="1">
    <source>
        <dbReference type="ARBA" id="ARBA00022737"/>
    </source>
</evidence>
<name>A0A7S3J1D9_9SPIT</name>
<proteinExistence type="predicted"/>
<protein>
    <submittedName>
        <fullName evidence="3">Uncharacterized protein</fullName>
    </submittedName>
</protein>
<accession>A0A7S3J1D9</accession>
<evidence type="ECO:0000256" key="2">
    <source>
        <dbReference type="PROSITE-ProRule" id="PRU00235"/>
    </source>
</evidence>
<dbReference type="InterPro" id="IPR051625">
    <property type="entry name" value="Signaling_Regulatory_Domain"/>
</dbReference>
<feature type="repeat" description="RCC1" evidence="2">
    <location>
        <begin position="1"/>
        <end position="47"/>
    </location>
</feature>
<keyword evidence="1" id="KW-0677">Repeat</keyword>
<feature type="repeat" description="RCC1" evidence="2">
    <location>
        <begin position="48"/>
        <end position="97"/>
    </location>
</feature>
<dbReference type="AlphaFoldDB" id="A0A7S3J1D9"/>
<dbReference type="InterPro" id="IPR009091">
    <property type="entry name" value="RCC1/BLIP-II"/>
</dbReference>
<reference evidence="3" key="1">
    <citation type="submission" date="2021-01" db="EMBL/GenBank/DDBJ databases">
        <authorList>
            <person name="Corre E."/>
            <person name="Pelletier E."/>
            <person name="Niang G."/>
            <person name="Scheremetjew M."/>
            <person name="Finn R."/>
            <person name="Kale V."/>
            <person name="Holt S."/>
            <person name="Cochrane G."/>
            <person name="Meng A."/>
            <person name="Brown T."/>
            <person name="Cohen L."/>
        </authorList>
    </citation>
    <scope>NUCLEOTIDE SEQUENCE</scope>
    <source>
        <strain evidence="3">FSP1.4</strain>
    </source>
</reference>
<dbReference type="EMBL" id="HBII01004748">
    <property type="protein sequence ID" value="CAE0343241.1"/>
    <property type="molecule type" value="Transcribed_RNA"/>
</dbReference>
<dbReference type="PROSITE" id="PS50012">
    <property type="entry name" value="RCC1_3"/>
    <property type="match status" value="2"/>
</dbReference>
<evidence type="ECO:0000313" key="3">
    <source>
        <dbReference type="EMBL" id="CAE0343241.1"/>
    </source>
</evidence>
<dbReference type="PANTHER" id="PTHR22872">
    <property type="entry name" value="BTK-BINDING PROTEIN-RELATED"/>
    <property type="match status" value="1"/>
</dbReference>
<dbReference type="Pfam" id="PF00415">
    <property type="entry name" value="RCC1"/>
    <property type="match status" value="2"/>
</dbReference>
<dbReference type="InterPro" id="IPR000408">
    <property type="entry name" value="Reg_chr_condens"/>
</dbReference>
<organism evidence="3">
    <name type="scientific">Euplotes harpa</name>
    <dbReference type="NCBI Taxonomy" id="151035"/>
    <lineage>
        <taxon>Eukaryota</taxon>
        <taxon>Sar</taxon>
        <taxon>Alveolata</taxon>
        <taxon>Ciliophora</taxon>
        <taxon>Intramacronucleata</taxon>
        <taxon>Spirotrichea</taxon>
        <taxon>Hypotrichia</taxon>
        <taxon>Euplotida</taxon>
        <taxon>Euplotidae</taxon>
        <taxon>Euplotes</taxon>
    </lineage>
</organism>
<dbReference type="SUPFAM" id="SSF50985">
    <property type="entry name" value="RCC1/BLIP-II"/>
    <property type="match status" value="1"/>
</dbReference>